<feature type="transmembrane region" description="Helical" evidence="11">
    <location>
        <begin position="189"/>
        <end position="211"/>
    </location>
</feature>
<feature type="transmembrane region" description="Helical" evidence="11">
    <location>
        <begin position="24"/>
        <end position="48"/>
    </location>
</feature>
<dbReference type="PRINTS" id="PR00899">
    <property type="entry name" value="GPCRSTE3"/>
</dbReference>
<evidence type="ECO:0000256" key="9">
    <source>
        <dbReference type="ARBA" id="ARBA00023224"/>
    </source>
</evidence>
<feature type="transmembrane region" description="Helical" evidence="11">
    <location>
        <begin position="99"/>
        <end position="120"/>
    </location>
</feature>
<reference evidence="12 13" key="1">
    <citation type="submission" date="2024-09" db="EMBL/GenBank/DDBJ databases">
        <title>T2T genomes of carrot and Alternaria dauci and their utility for understanding host-pathogen interaction during carrot leaf blight disease.</title>
        <authorList>
            <person name="Liu W."/>
            <person name="Xu S."/>
            <person name="Ou C."/>
            <person name="Liu X."/>
            <person name="Zhuang F."/>
            <person name="Deng X.W."/>
        </authorList>
    </citation>
    <scope>NUCLEOTIDE SEQUENCE [LARGE SCALE GENOMIC DNA]</scope>
    <source>
        <strain evidence="12 13">A2016</strain>
    </source>
</reference>
<name>A0ABR3UC63_9PLEO</name>
<evidence type="ECO:0000256" key="11">
    <source>
        <dbReference type="SAM" id="Phobius"/>
    </source>
</evidence>
<keyword evidence="9" id="KW-0807">Transducer</keyword>
<comment type="caution">
    <text evidence="12">The sequence shown here is derived from an EMBL/GenBank/DDBJ whole genome shotgun (WGS) entry which is preliminary data.</text>
</comment>
<dbReference type="CDD" id="cd14966">
    <property type="entry name" value="7tmD_STE3"/>
    <property type="match status" value="1"/>
</dbReference>
<sequence length="553" mass="62146">MDPTLGMEAFMRAHPEYFGPDAPLYPSAIIFPAFAFPSWLLCMAPMIWHFHQTNIAAGSLILWIILANFFNSFNALIWPRDNVNEWWDGSGWCDIHVRLQVGSYVGMTASVALVIRKLAIVMDTNNMTVSTSPKSRMWAKIWEVVWCWVVPGFLIVLYYVVQPARYFIYGIVGCISAHDSSWPSVVLGFMWPTIGMLFASYWACLLVYRLYRYRREFHRLVAARNTTSSRFVRLFILSLVVVLVYLSYSIYLLVNTSSWITSPYSWSAVHNPETLSQIVRIPVMGVVSFEKWVQVATGYVTFCLLGTGVDANAHYRRVLVRMGVGKIWPSLHAQSRDTSTPKRSSAARTWTSNVSSKAKRMLWSSKSSSTLTGSTLTESTITDFTKDISTDPTTQDSIALDFIPRLHTATTQDTLLSHQNTALPSTSHISHTPPPTSPQPSFFRRYFARPSFHGPLLPLFSHRSIAEMPVWNHTRATDPTEPSSSSSSTVVKPPAGVYARAWAEETCPSSVTTAAGGHGVGNSVHVVREVQMRRDEKGGSECEVEDREMRDWA</sequence>
<comment type="subcellular location">
    <subcellularLocation>
        <location evidence="1">Membrane</location>
        <topology evidence="1">Multi-pass membrane protein</topology>
    </subcellularLocation>
</comment>
<organism evidence="12 13">
    <name type="scientific">Alternaria dauci</name>
    <dbReference type="NCBI Taxonomy" id="48095"/>
    <lineage>
        <taxon>Eukaryota</taxon>
        <taxon>Fungi</taxon>
        <taxon>Dikarya</taxon>
        <taxon>Ascomycota</taxon>
        <taxon>Pezizomycotina</taxon>
        <taxon>Dothideomycetes</taxon>
        <taxon>Pleosporomycetidae</taxon>
        <taxon>Pleosporales</taxon>
        <taxon>Pleosporineae</taxon>
        <taxon>Pleosporaceae</taxon>
        <taxon>Alternaria</taxon>
        <taxon>Alternaria sect. Porri</taxon>
    </lineage>
</organism>
<feature type="transmembrane region" description="Helical" evidence="11">
    <location>
        <begin position="231"/>
        <end position="254"/>
    </location>
</feature>
<keyword evidence="5 11" id="KW-1133">Transmembrane helix</keyword>
<evidence type="ECO:0000313" key="12">
    <source>
        <dbReference type="EMBL" id="KAL1793742.1"/>
    </source>
</evidence>
<evidence type="ECO:0000256" key="6">
    <source>
        <dbReference type="ARBA" id="ARBA00023040"/>
    </source>
</evidence>
<keyword evidence="13" id="KW-1185">Reference proteome</keyword>
<dbReference type="RefSeq" id="XP_069304326.1">
    <property type="nucleotide sequence ID" value="XM_069454929.1"/>
</dbReference>
<comment type="similarity">
    <text evidence="2">Belongs to the G-protein coupled receptor 4 family.</text>
</comment>
<evidence type="ECO:0000256" key="1">
    <source>
        <dbReference type="ARBA" id="ARBA00004141"/>
    </source>
</evidence>
<evidence type="ECO:0000256" key="5">
    <source>
        <dbReference type="ARBA" id="ARBA00022989"/>
    </source>
</evidence>
<dbReference type="PANTHER" id="PTHR28097:SF1">
    <property type="entry name" value="PHEROMONE A FACTOR RECEPTOR"/>
    <property type="match status" value="1"/>
</dbReference>
<keyword evidence="8" id="KW-0675">Receptor</keyword>
<proteinExistence type="inferred from homology"/>
<dbReference type="Proteomes" id="UP001578633">
    <property type="component" value="Chromosome 8"/>
</dbReference>
<keyword evidence="3" id="KW-0589">Pheromone response</keyword>
<keyword evidence="6" id="KW-0297">G-protein coupled receptor</keyword>
<protein>
    <submittedName>
        <fullName evidence="12">Uncharacterized protein</fullName>
    </submittedName>
</protein>
<gene>
    <name evidence="12" type="ORF">ACET3X_008724</name>
</gene>
<evidence type="ECO:0000256" key="3">
    <source>
        <dbReference type="ARBA" id="ARBA00022507"/>
    </source>
</evidence>
<accession>A0ABR3UC63</accession>
<evidence type="ECO:0000256" key="8">
    <source>
        <dbReference type="ARBA" id="ARBA00023170"/>
    </source>
</evidence>
<keyword evidence="4 11" id="KW-0812">Transmembrane</keyword>
<evidence type="ECO:0000313" key="13">
    <source>
        <dbReference type="Proteomes" id="UP001578633"/>
    </source>
</evidence>
<evidence type="ECO:0000256" key="4">
    <source>
        <dbReference type="ARBA" id="ARBA00022692"/>
    </source>
</evidence>
<evidence type="ECO:0000256" key="2">
    <source>
        <dbReference type="ARBA" id="ARBA00011085"/>
    </source>
</evidence>
<dbReference type="GeneID" id="96089046"/>
<feature type="region of interest" description="Disordered" evidence="10">
    <location>
        <begin position="529"/>
        <end position="553"/>
    </location>
</feature>
<feature type="transmembrane region" description="Helical" evidence="11">
    <location>
        <begin position="60"/>
        <end position="79"/>
    </location>
</feature>
<dbReference type="EMBL" id="JBHGVX010000008">
    <property type="protein sequence ID" value="KAL1793742.1"/>
    <property type="molecule type" value="Genomic_DNA"/>
</dbReference>
<feature type="transmembrane region" description="Helical" evidence="11">
    <location>
        <begin position="141"/>
        <end position="161"/>
    </location>
</feature>
<evidence type="ECO:0000256" key="10">
    <source>
        <dbReference type="SAM" id="MobiDB-lite"/>
    </source>
</evidence>
<keyword evidence="7 11" id="KW-0472">Membrane</keyword>
<dbReference type="PANTHER" id="PTHR28097">
    <property type="entry name" value="PHEROMONE A FACTOR RECEPTOR"/>
    <property type="match status" value="1"/>
</dbReference>
<evidence type="ECO:0000256" key="7">
    <source>
        <dbReference type="ARBA" id="ARBA00023136"/>
    </source>
</evidence>
<dbReference type="InterPro" id="IPR001499">
    <property type="entry name" value="GPCR_STE3"/>
</dbReference>
<feature type="compositionally biased region" description="Basic and acidic residues" evidence="10">
    <location>
        <begin position="529"/>
        <end position="540"/>
    </location>
</feature>
<dbReference type="Pfam" id="PF02076">
    <property type="entry name" value="STE3"/>
    <property type="match status" value="1"/>
</dbReference>